<dbReference type="Proteomes" id="UP000616151">
    <property type="component" value="Unassembled WGS sequence"/>
</dbReference>
<comment type="caution">
    <text evidence="1">The sequence shown here is derived from an EMBL/GenBank/DDBJ whole genome shotgun (WGS) entry which is preliminary data.</text>
</comment>
<gene>
    <name evidence="1" type="ORF">JHL16_14245</name>
</gene>
<evidence type="ECO:0000313" key="1">
    <source>
        <dbReference type="EMBL" id="MBK1867514.1"/>
    </source>
</evidence>
<reference evidence="1" key="1">
    <citation type="submission" date="2021-01" db="EMBL/GenBank/DDBJ databases">
        <authorList>
            <person name="Sun Q."/>
        </authorList>
    </citation>
    <scope>NUCLEOTIDE SEQUENCE</scope>
    <source>
        <strain evidence="1">YIM B02566</strain>
    </source>
</reference>
<evidence type="ECO:0000313" key="2">
    <source>
        <dbReference type="Proteomes" id="UP000616151"/>
    </source>
</evidence>
<organism evidence="1 2">
    <name type="scientific">Taklimakanibacter albus</name>
    <dbReference type="NCBI Taxonomy" id="2800327"/>
    <lineage>
        <taxon>Bacteria</taxon>
        <taxon>Pseudomonadati</taxon>
        <taxon>Pseudomonadota</taxon>
        <taxon>Alphaproteobacteria</taxon>
        <taxon>Hyphomicrobiales</taxon>
        <taxon>Aestuariivirgaceae</taxon>
        <taxon>Taklimakanibacter</taxon>
    </lineage>
</organism>
<keyword evidence="2" id="KW-1185">Reference proteome</keyword>
<name>A0ACC5R4C5_9HYPH</name>
<protein>
    <submittedName>
        <fullName evidence="1">Metallophosphoesterase</fullName>
    </submittedName>
</protein>
<proteinExistence type="predicted"/>
<accession>A0ACC5R4C5</accession>
<sequence>MFTLAHLSDVHIGPLPKAESWRDYIGKRTLGKISWHRRRRFLHDPAIASAMIADIKAHAPDHVALTGDLINIALKQEFVAAAQWLKSFGAPDWITLVPGNHDAYRPFPWTEGAGLWGAYMTGDIKLPGPRAAPGAEEVFPFVRQRRNIALIGLSSAVPQSLFRAGGRLGADQLKQLGPILQDLRQRGFYRVVLIHHPPLPGLTPRRRALDDDQQLKQILEEQGADLVLYGHNHRHGRTVLPTRFGAAHIMGAPSATSPGHGTYDAAAWYLYKIRRVDGAWSASVTIRGWDGQTGAFVAHSSFTL</sequence>
<dbReference type="EMBL" id="JAENHL010000007">
    <property type="protein sequence ID" value="MBK1867514.1"/>
    <property type="molecule type" value="Genomic_DNA"/>
</dbReference>